<sequence>MEYLKINGHHFRNMVINASNRLEDEKEYVNSLNVFPVPDGDTGTNMSMTFKAAVQEIESIQTESIAEIAKILARGALMGARGNSGVILSQIFRGIAKGLEGITEATSEEFAKSILEGSKFAYKAVMRPTEGTILTIIKTAGESAVNSETSDIVELMNEVCKHSEIMLNKTPDMLAALKEAKVVDAGGMGLLILFKGMKEAISNNIEAVIYNTNKKSTKKEAIVSSAVEVPIEIKFGYCTELLIIAKDVDTNKLKEYLEKIGDSMVVVLQDEFLKIHIHTNDPGLVLSKAVTLGELSKVKIENMREQHRNLLGITDEKLEKFLEKDITKSDLIENKKYGFISVALGEGIKNIFEDLGVDVVIEGGQTMNPSIQDIIDSISKINAENIFVLPNNKNILMAAIQAAELSDKNIVVIPSKTIPQGITAVTMFNPDVSVEENEKKLKEVIKNVATASVTYAVKDTESDGKIIKQGNILGLVEQKICEVGTDMYKVCADIIGSMVNDNSELITIFYGEDCVLTEVEKLISKLEHKYPNLDIQQYNGKQPLYYFIASVE</sequence>
<accession>A0AA47EJS8</accession>
<dbReference type="InterPro" id="IPR019986">
    <property type="entry name" value="YloV-like"/>
</dbReference>
<dbReference type="PANTHER" id="PTHR33434">
    <property type="entry name" value="DEGV DOMAIN-CONTAINING PROTEIN DR_1986-RELATED"/>
    <property type="match status" value="1"/>
</dbReference>
<evidence type="ECO:0000259" key="1">
    <source>
        <dbReference type="PROSITE" id="PS51480"/>
    </source>
</evidence>
<dbReference type="InterPro" id="IPR048394">
    <property type="entry name" value="FakA-like_M"/>
</dbReference>
<dbReference type="GO" id="GO:0004371">
    <property type="term" value="F:glycerone kinase activity"/>
    <property type="evidence" value="ECO:0007669"/>
    <property type="project" value="InterPro"/>
</dbReference>
<dbReference type="AlphaFoldDB" id="A0AA47EJS8"/>
<dbReference type="PROSITE" id="PS51480">
    <property type="entry name" value="DHAL"/>
    <property type="match status" value="1"/>
</dbReference>
<dbReference type="InterPro" id="IPR004007">
    <property type="entry name" value="DhaL_dom"/>
</dbReference>
<dbReference type="Pfam" id="PF21645">
    <property type="entry name" value="FakA-like_M"/>
    <property type="match status" value="1"/>
</dbReference>
<gene>
    <name evidence="2" type="ORF">LL038_03755</name>
</gene>
<dbReference type="InterPro" id="IPR033470">
    <property type="entry name" value="FakA-like_C"/>
</dbReference>
<dbReference type="SMART" id="SM01121">
    <property type="entry name" value="Dak1_2"/>
    <property type="match status" value="1"/>
</dbReference>
<dbReference type="InterPro" id="IPR050270">
    <property type="entry name" value="DegV_domain_contain"/>
</dbReference>
<dbReference type="EMBL" id="CP086239">
    <property type="protein sequence ID" value="WAG61380.1"/>
    <property type="molecule type" value="Genomic_DNA"/>
</dbReference>
<evidence type="ECO:0000313" key="2">
    <source>
        <dbReference type="EMBL" id="WAG61380.1"/>
    </source>
</evidence>
<proteinExistence type="predicted"/>
<dbReference type="Pfam" id="PF02734">
    <property type="entry name" value="Dak2"/>
    <property type="match status" value="1"/>
</dbReference>
<dbReference type="SMART" id="SM01120">
    <property type="entry name" value="Dak2"/>
    <property type="match status" value="1"/>
</dbReference>
<name>A0AA47EJS8_9CLOT</name>
<dbReference type="PANTHER" id="PTHR33434:SF4">
    <property type="entry name" value="PHOSPHATASE PROTEIN"/>
    <property type="match status" value="1"/>
</dbReference>
<dbReference type="Proteomes" id="UP001164733">
    <property type="component" value="Chromosome"/>
</dbReference>
<dbReference type="Pfam" id="PF13684">
    <property type="entry name" value="FakA-like_C"/>
    <property type="match status" value="1"/>
</dbReference>
<dbReference type="NCBIfam" id="TIGR03599">
    <property type="entry name" value="YloV"/>
    <property type="match status" value="1"/>
</dbReference>
<evidence type="ECO:0000313" key="3">
    <source>
        <dbReference type="Proteomes" id="UP001164733"/>
    </source>
</evidence>
<organism evidence="2 3">
    <name type="scientific">Clostridium estertheticum</name>
    <dbReference type="NCBI Taxonomy" id="238834"/>
    <lineage>
        <taxon>Bacteria</taxon>
        <taxon>Bacillati</taxon>
        <taxon>Bacillota</taxon>
        <taxon>Clostridia</taxon>
        <taxon>Eubacteriales</taxon>
        <taxon>Clostridiaceae</taxon>
        <taxon>Clostridium</taxon>
    </lineage>
</organism>
<dbReference type="RefSeq" id="WP_216119975.1">
    <property type="nucleotide sequence ID" value="NZ_CP086239.1"/>
</dbReference>
<reference evidence="2" key="1">
    <citation type="submission" date="2021-11" db="EMBL/GenBank/DDBJ databases">
        <title>Clostridia strains as spoilage organisms.</title>
        <authorList>
            <person name="Wambui J."/>
            <person name="Stevens M.J.A."/>
            <person name="Stephan R."/>
        </authorList>
    </citation>
    <scope>NUCLEOTIDE SEQUENCE</scope>
    <source>
        <strain evidence="2">CF009</strain>
    </source>
</reference>
<dbReference type="GO" id="GO:0006071">
    <property type="term" value="P:glycerol metabolic process"/>
    <property type="evidence" value="ECO:0007669"/>
    <property type="project" value="InterPro"/>
</dbReference>
<protein>
    <submittedName>
        <fullName evidence="2">DAK2 domain-containing protein</fullName>
    </submittedName>
</protein>
<feature type="domain" description="DhaL" evidence="1">
    <location>
        <begin position="9"/>
        <end position="199"/>
    </location>
</feature>